<protein>
    <submittedName>
        <fullName evidence="2">Uncharacterized protein</fullName>
    </submittedName>
</protein>
<reference evidence="2" key="1">
    <citation type="submission" date="2025-08" db="UniProtKB">
        <authorList>
            <consortium name="Ensembl"/>
        </authorList>
    </citation>
    <scope>IDENTIFICATION</scope>
</reference>
<dbReference type="InterPro" id="IPR053358">
    <property type="entry name" value="Diff-assoc_signaling"/>
</dbReference>
<feature type="chain" id="PRO_5034941285" evidence="1">
    <location>
        <begin position="22"/>
        <end position="286"/>
    </location>
</feature>
<keyword evidence="3" id="KW-1185">Reference proteome</keyword>
<accession>A0A8C4YWV4</accession>
<keyword evidence="1" id="KW-0732">Signal</keyword>
<dbReference type="GeneTree" id="ENSGT00390000018035"/>
<name>A0A8C4YWV4_GADMO</name>
<dbReference type="Ensembl" id="ENSGMOT00000001941.2">
    <property type="protein sequence ID" value="ENSGMOP00000001879.2"/>
    <property type="gene ID" value="ENSGMOG00000001775.2"/>
</dbReference>
<evidence type="ECO:0000256" key="1">
    <source>
        <dbReference type="SAM" id="SignalP"/>
    </source>
</evidence>
<evidence type="ECO:0000313" key="3">
    <source>
        <dbReference type="Proteomes" id="UP000694546"/>
    </source>
</evidence>
<dbReference type="PANTHER" id="PTHR34261:SF1">
    <property type="entry name" value="TUBULIN POLYMERIZATION-PROMOTING PROTEIN"/>
    <property type="match status" value="1"/>
</dbReference>
<dbReference type="AlphaFoldDB" id="A0A8C4YWV4"/>
<sequence length="286" mass="33002">MKLSHCVLFLFLLHFLLSSRAEMAYERFPTLFLALMLCLSPWPASGDSDTGDDYWCHTPYGWSYCSQQQVKTDKDECCLSDQKCGYYGNIKTWEKKSFKCETQNSWGYCSPMQDFTYQGIPCRSDHKCGSYGYSYSWCYTQDNNNYDYCGQIQFQIQTLPTKGICQIGGRSFTVTETKDIMEITRRMSDNAFELIDDWKACDLDTKAKSNLIRSKELRIDNQGQVDHIFVNLQIQKNGPRTKGKSTTLAQIIVPTDTQPNVLRNAFKMSLNCRAKLKMVIKETLNK</sequence>
<proteinExistence type="predicted"/>
<dbReference type="Proteomes" id="UP000694546">
    <property type="component" value="Chromosome 8"/>
</dbReference>
<evidence type="ECO:0000313" key="2">
    <source>
        <dbReference type="Ensembl" id="ENSGMOP00000001879.2"/>
    </source>
</evidence>
<reference evidence="2" key="2">
    <citation type="submission" date="2025-09" db="UniProtKB">
        <authorList>
            <consortium name="Ensembl"/>
        </authorList>
    </citation>
    <scope>IDENTIFICATION</scope>
</reference>
<dbReference type="OMA" id="MAYERFP"/>
<feature type="signal peptide" evidence="1">
    <location>
        <begin position="1"/>
        <end position="21"/>
    </location>
</feature>
<organism evidence="2 3">
    <name type="scientific">Gadus morhua</name>
    <name type="common">Atlantic cod</name>
    <dbReference type="NCBI Taxonomy" id="8049"/>
    <lineage>
        <taxon>Eukaryota</taxon>
        <taxon>Metazoa</taxon>
        <taxon>Chordata</taxon>
        <taxon>Craniata</taxon>
        <taxon>Vertebrata</taxon>
        <taxon>Euteleostomi</taxon>
        <taxon>Actinopterygii</taxon>
        <taxon>Neopterygii</taxon>
        <taxon>Teleostei</taxon>
        <taxon>Neoteleostei</taxon>
        <taxon>Acanthomorphata</taxon>
        <taxon>Zeiogadaria</taxon>
        <taxon>Gadariae</taxon>
        <taxon>Gadiformes</taxon>
        <taxon>Gadoidei</taxon>
        <taxon>Gadidae</taxon>
        <taxon>Gadus</taxon>
    </lineage>
</organism>
<dbReference type="PANTHER" id="PTHR34261">
    <property type="entry name" value="APC REGULATOR OF WNT-SIGNALING PATHWAY-RELATED"/>
    <property type="match status" value="1"/>
</dbReference>